<accession>A0A0D6PHP8</accession>
<keyword evidence="3" id="KW-1185">Reference proteome</keyword>
<organism evidence="2 3">
    <name type="scientific">Acidocella aminolytica 101 = DSM 11237</name>
    <dbReference type="NCBI Taxonomy" id="1120923"/>
    <lineage>
        <taxon>Bacteria</taxon>
        <taxon>Pseudomonadati</taxon>
        <taxon>Pseudomonadota</taxon>
        <taxon>Alphaproteobacteria</taxon>
        <taxon>Acetobacterales</taxon>
        <taxon>Acidocellaceae</taxon>
        <taxon>Acidocella</taxon>
    </lineage>
</organism>
<evidence type="ECO:0000256" key="1">
    <source>
        <dbReference type="SAM" id="SignalP"/>
    </source>
</evidence>
<evidence type="ECO:0000313" key="3">
    <source>
        <dbReference type="Proteomes" id="UP000032668"/>
    </source>
</evidence>
<feature type="chain" id="PRO_5030005933" description="Porin" evidence="1">
    <location>
        <begin position="29"/>
        <end position="399"/>
    </location>
</feature>
<evidence type="ECO:0008006" key="4">
    <source>
        <dbReference type="Google" id="ProtNLM"/>
    </source>
</evidence>
<dbReference type="Proteomes" id="UP000032668">
    <property type="component" value="Unassembled WGS sequence"/>
</dbReference>
<gene>
    <name evidence="2" type="ORF">Aam_062_001</name>
</gene>
<dbReference type="AlphaFoldDB" id="A0A0D6PHP8"/>
<name>A0A0D6PHP8_9PROT</name>
<dbReference type="OrthoDB" id="7283494at2"/>
<comment type="caution">
    <text evidence="2">The sequence shown here is derived from an EMBL/GenBank/DDBJ whole genome shotgun (WGS) entry which is preliminary data.</text>
</comment>
<dbReference type="STRING" id="1120923.SAMN02746095_03130"/>
<protein>
    <recommendedName>
        <fullName evidence="4">Porin</fullName>
    </recommendedName>
</protein>
<dbReference type="RefSeq" id="WP_048879300.1">
    <property type="nucleotide sequence ID" value="NZ_BANC01000061.1"/>
</dbReference>
<sequence>MVKLFHLKAHVLFFGISLAGICSNPAFALNGPEGISIDGGPLGPLTISGGVDGYGYYASNTSSGQLSHGMNVANAMVELQKNSGILQFTIEVGATQAPLTVGALSYGSDGHLLQTSISNFSTGPLYAGYLTIAPKNMPFTVSAGRLSSLEGYEAGIDWLNSSQLTTSLFYVQNNQADGVLATYNAGSATLNVEFGDGWDTHVFNFLQASLNYTFNENNSLYVYYSGNLGRTGLNAYTYALNSGWGPNGLTVGEYGSYFVNSQMFGGFYSYTRGNLSVVPEVQYVYAKPDHQVGIDKFTSNFGAALFSSYDFKNTPYSVGGWVEYEKSIGAGNWFVGPESEAVGFAVSPTWQYKHLFARVNAGGLYLLHNRSDNGSAYGYGNSGNGKFQFVSTLEAGLLF</sequence>
<dbReference type="EMBL" id="BANC01000061">
    <property type="protein sequence ID" value="GAN80906.1"/>
    <property type="molecule type" value="Genomic_DNA"/>
</dbReference>
<reference evidence="2 3" key="1">
    <citation type="submission" date="2012-11" db="EMBL/GenBank/DDBJ databases">
        <title>Whole genome sequence of Acidocella aminolytica 101 = DSM 11237.</title>
        <authorList>
            <person name="Azuma Y."/>
            <person name="Higashiura N."/>
            <person name="Hirakawa H."/>
            <person name="Matsushita K."/>
        </authorList>
    </citation>
    <scope>NUCLEOTIDE SEQUENCE [LARGE SCALE GENOMIC DNA]</scope>
    <source>
        <strain evidence="3">101 / DSM 11237</strain>
    </source>
</reference>
<evidence type="ECO:0000313" key="2">
    <source>
        <dbReference type="EMBL" id="GAN80906.1"/>
    </source>
</evidence>
<proteinExistence type="predicted"/>
<keyword evidence="1" id="KW-0732">Signal</keyword>
<feature type="signal peptide" evidence="1">
    <location>
        <begin position="1"/>
        <end position="28"/>
    </location>
</feature>